<keyword evidence="1" id="KW-0812">Transmembrane</keyword>
<evidence type="ECO:0000256" key="1">
    <source>
        <dbReference type="SAM" id="Phobius"/>
    </source>
</evidence>
<evidence type="ECO:0000313" key="2">
    <source>
        <dbReference type="EMBL" id="MBJ3784621.1"/>
    </source>
</evidence>
<comment type="caution">
    <text evidence="2">The sequence shown here is derived from an EMBL/GenBank/DDBJ whole genome shotgun (WGS) entry which is preliminary data.</text>
</comment>
<evidence type="ECO:0000313" key="3">
    <source>
        <dbReference type="Proteomes" id="UP000602124"/>
    </source>
</evidence>
<gene>
    <name evidence="2" type="ORF">JEQ47_07820</name>
</gene>
<reference evidence="2" key="1">
    <citation type="submission" date="2020-12" db="EMBL/GenBank/DDBJ databases">
        <title>Devosia sp. MSA67 isolated from Mo River.</title>
        <authorList>
            <person name="Ma F."/>
            <person name="Zi Z."/>
        </authorList>
    </citation>
    <scope>NUCLEOTIDE SEQUENCE</scope>
    <source>
        <strain evidence="2">MSA67</strain>
    </source>
</reference>
<keyword evidence="1" id="KW-1133">Transmembrane helix</keyword>
<organism evidence="2 3">
    <name type="scientific">Devosia sediminis</name>
    <dbReference type="NCBI Taxonomy" id="2798801"/>
    <lineage>
        <taxon>Bacteria</taxon>
        <taxon>Pseudomonadati</taxon>
        <taxon>Pseudomonadota</taxon>
        <taxon>Alphaproteobacteria</taxon>
        <taxon>Hyphomicrobiales</taxon>
        <taxon>Devosiaceae</taxon>
        <taxon>Devosia</taxon>
    </lineage>
</organism>
<sequence length="253" mass="28098">MNRIVVAFVILLFSLIPAAAERLISGISTDTVQITSSFDGERMTFYGTIAPDAGAEQRYVEGPYHAVIVVMGPTQDRVARKKTRNFGIWLNTEQVEFQGFPSYFHVLSSARLDDITDVNTLTTNFILPESHAISPNPAGWWQTLTFGRELIRLMSQEGLFGVQETGVNFHSDTFYSAQLILPSNAPPGPYIAQTYLFRDGEIIARKSDGFAVRKIGFERFLALASTQSPLLYGLACVVLALFTGWLGGVMFRR</sequence>
<keyword evidence="3" id="KW-1185">Reference proteome</keyword>
<accession>A0A934MLG9</accession>
<dbReference type="RefSeq" id="WP_198875860.1">
    <property type="nucleotide sequence ID" value="NZ_JAEKMH010000002.1"/>
</dbReference>
<dbReference type="Pfam" id="PF09608">
    <property type="entry name" value="Alph_Pro_TM"/>
    <property type="match status" value="1"/>
</dbReference>
<dbReference type="AlphaFoldDB" id="A0A934MLG9"/>
<keyword evidence="1" id="KW-0472">Membrane</keyword>
<dbReference type="EMBL" id="JAEKMH010000002">
    <property type="protein sequence ID" value="MBJ3784621.1"/>
    <property type="molecule type" value="Genomic_DNA"/>
</dbReference>
<feature type="transmembrane region" description="Helical" evidence="1">
    <location>
        <begin position="230"/>
        <end position="251"/>
    </location>
</feature>
<dbReference type="Proteomes" id="UP000602124">
    <property type="component" value="Unassembled WGS sequence"/>
</dbReference>
<proteinExistence type="predicted"/>
<name>A0A934MLG9_9HYPH</name>
<protein>
    <submittedName>
        <fullName evidence="2">TIGR02186 family protein</fullName>
    </submittedName>
</protein>
<dbReference type="InterPro" id="IPR019088">
    <property type="entry name" value="CHP02186-rel_TM"/>
</dbReference>